<keyword evidence="3" id="KW-1185">Reference proteome</keyword>
<comment type="caution">
    <text evidence="2">The sequence shown here is derived from an EMBL/GenBank/DDBJ whole genome shotgun (WGS) entry which is preliminary data.</text>
</comment>
<dbReference type="EMBL" id="JARRAG010000002">
    <property type="protein sequence ID" value="MDG3006521.1"/>
    <property type="molecule type" value="Genomic_DNA"/>
</dbReference>
<gene>
    <name evidence="2" type="ORF">PZE19_22345</name>
</gene>
<name>A0ABT6FG96_9BACT</name>
<dbReference type="InterPro" id="IPR011006">
    <property type="entry name" value="CheY-like_superfamily"/>
</dbReference>
<accession>A0ABT6FG96</accession>
<evidence type="ECO:0000313" key="3">
    <source>
        <dbReference type="Proteomes" id="UP001216907"/>
    </source>
</evidence>
<organism evidence="2 3">
    <name type="scientific">Paludisphaera mucosa</name>
    <dbReference type="NCBI Taxonomy" id="3030827"/>
    <lineage>
        <taxon>Bacteria</taxon>
        <taxon>Pseudomonadati</taxon>
        <taxon>Planctomycetota</taxon>
        <taxon>Planctomycetia</taxon>
        <taxon>Isosphaerales</taxon>
        <taxon>Isosphaeraceae</taxon>
        <taxon>Paludisphaera</taxon>
    </lineage>
</organism>
<reference evidence="2 3" key="1">
    <citation type="submission" date="2023-03" db="EMBL/GenBank/DDBJ databases">
        <title>Paludisphaera mucosa sp. nov. a novel planctomycete from northern fen.</title>
        <authorList>
            <person name="Ivanova A."/>
        </authorList>
    </citation>
    <scope>NUCLEOTIDE SEQUENCE [LARGE SCALE GENOMIC DNA]</scope>
    <source>
        <strain evidence="2 3">Pla2</strain>
    </source>
</reference>
<evidence type="ECO:0008006" key="4">
    <source>
        <dbReference type="Google" id="ProtNLM"/>
    </source>
</evidence>
<protein>
    <recommendedName>
        <fullName evidence="4">Response regulatory domain-containing protein</fullName>
    </recommendedName>
</protein>
<dbReference type="Proteomes" id="UP001216907">
    <property type="component" value="Unassembled WGS sequence"/>
</dbReference>
<feature type="region of interest" description="Disordered" evidence="1">
    <location>
        <begin position="262"/>
        <end position="297"/>
    </location>
</feature>
<dbReference type="SUPFAM" id="SSF52172">
    <property type="entry name" value="CheY-like"/>
    <property type="match status" value="1"/>
</dbReference>
<sequence>MDTTSPTIGFAGDLSDPWVADLAQALSRFDVVACEQHGSELPRRAFEAEDGGGGRTNILVLHRSRLTGADVARLEDLRRGLGPENWPRIVLCVSPYVRYAEIERCAGLVELVTPEATAAETLPRQLDRMLGQIPGRNRREIGEAIGVDVVSTDYELRQVLCEACLRAGYRAVGEDHLASTPEPTAWDDGLRLTVWDVPVLEPRWDERLERRSRLGPVVALLGFADRAAVSMARESGASACLDLPCAMDDLIVALDRLAKEAAARPRAEAGHPTPPAPAARAARGRLRVARGPRAAAE</sequence>
<dbReference type="RefSeq" id="WP_277862817.1">
    <property type="nucleotide sequence ID" value="NZ_JARRAG010000002.1"/>
</dbReference>
<evidence type="ECO:0000256" key="1">
    <source>
        <dbReference type="SAM" id="MobiDB-lite"/>
    </source>
</evidence>
<evidence type="ECO:0000313" key="2">
    <source>
        <dbReference type="EMBL" id="MDG3006521.1"/>
    </source>
</evidence>
<proteinExistence type="predicted"/>